<organism evidence="2 3">
    <name type="scientific">Tetracentron sinense</name>
    <name type="common">Spur-leaf</name>
    <dbReference type="NCBI Taxonomy" id="13715"/>
    <lineage>
        <taxon>Eukaryota</taxon>
        <taxon>Viridiplantae</taxon>
        <taxon>Streptophyta</taxon>
        <taxon>Embryophyta</taxon>
        <taxon>Tracheophyta</taxon>
        <taxon>Spermatophyta</taxon>
        <taxon>Magnoliopsida</taxon>
        <taxon>Trochodendrales</taxon>
        <taxon>Trochodendraceae</taxon>
        <taxon>Tetracentron</taxon>
    </lineage>
</organism>
<dbReference type="PANTHER" id="PTHR31807:SF2">
    <property type="entry name" value="PROTEIN SNOWY COTYLEDON 3"/>
    <property type="match status" value="1"/>
</dbReference>
<dbReference type="Pfam" id="PF04484">
    <property type="entry name" value="QWRF"/>
    <property type="match status" value="1"/>
</dbReference>
<comment type="similarity">
    <text evidence="1">Belongs to the QWRF family.</text>
</comment>
<protein>
    <submittedName>
        <fullName evidence="2">Uncharacterized protein</fullName>
    </submittedName>
</protein>
<reference evidence="2 3" key="1">
    <citation type="submission" date="2020-04" db="EMBL/GenBank/DDBJ databases">
        <title>Plant Genome Project.</title>
        <authorList>
            <person name="Zhang R.-G."/>
        </authorList>
    </citation>
    <scope>NUCLEOTIDE SEQUENCE [LARGE SCALE GENOMIC DNA]</scope>
    <source>
        <strain evidence="2">YNK0</strain>
        <tissue evidence="2">Leaf</tissue>
    </source>
</reference>
<dbReference type="InterPro" id="IPR007573">
    <property type="entry name" value="QWRF"/>
</dbReference>
<gene>
    <name evidence="2" type="ORF">HHK36_008301</name>
</gene>
<dbReference type="OrthoDB" id="1924320at2759"/>
<dbReference type="GO" id="GO:0051225">
    <property type="term" value="P:spindle assembly"/>
    <property type="evidence" value="ECO:0007669"/>
    <property type="project" value="TreeGrafter"/>
</dbReference>
<name>A0A835DJW8_TETSI</name>
<dbReference type="GO" id="GO:0005880">
    <property type="term" value="C:nuclear microtubule"/>
    <property type="evidence" value="ECO:0007669"/>
    <property type="project" value="TreeGrafter"/>
</dbReference>
<dbReference type="PANTHER" id="PTHR31807">
    <property type="entry name" value="AUGMIN FAMILY MEMBER"/>
    <property type="match status" value="1"/>
</dbReference>
<accession>A0A835DJW8</accession>
<dbReference type="GO" id="GO:0005737">
    <property type="term" value="C:cytoplasm"/>
    <property type="evidence" value="ECO:0007669"/>
    <property type="project" value="TreeGrafter"/>
</dbReference>
<evidence type="ECO:0000256" key="1">
    <source>
        <dbReference type="ARBA" id="ARBA00010016"/>
    </source>
</evidence>
<comment type="caution">
    <text evidence="2">The sequence shown here is derived from an EMBL/GenBank/DDBJ whole genome shotgun (WGS) entry which is preliminary data.</text>
</comment>
<evidence type="ECO:0000313" key="2">
    <source>
        <dbReference type="EMBL" id="KAF8406216.1"/>
    </source>
</evidence>
<dbReference type="AlphaFoldDB" id="A0A835DJW8"/>
<dbReference type="GO" id="GO:0008017">
    <property type="term" value="F:microtubule binding"/>
    <property type="evidence" value="ECO:0007669"/>
    <property type="project" value="TreeGrafter"/>
</dbReference>
<dbReference type="EMBL" id="JABCRI010000005">
    <property type="protein sequence ID" value="KAF8406216.1"/>
    <property type="molecule type" value="Genomic_DNA"/>
</dbReference>
<keyword evidence="3" id="KW-1185">Reference proteome</keyword>
<evidence type="ECO:0000313" key="3">
    <source>
        <dbReference type="Proteomes" id="UP000655225"/>
    </source>
</evidence>
<sequence length="198" mass="21772">MHIFLEIVAKHTNLSDSPLLIVEMGRYEDLVPYIMKKQMTYLEEWALLDRDHSSSLSGAIEALKDCTLRLPVVGGARADIQNVKDAVGLVADMMQAMTSSICSLLSKVEEVNSLVAELANVTTKERALLNKCKDLLLTLATMQEIPEVTRKYGIVGCGLQKPSANFAAMEPMEVDCIMYFCNAQSAGSGLLFPHDVVF</sequence>
<proteinExistence type="inferred from homology"/>
<dbReference type="Proteomes" id="UP000655225">
    <property type="component" value="Unassembled WGS sequence"/>
</dbReference>